<evidence type="ECO:0000256" key="1">
    <source>
        <dbReference type="SAM" id="Phobius"/>
    </source>
</evidence>
<gene>
    <name evidence="2" type="ORF">AC579_189</name>
</gene>
<keyword evidence="1" id="KW-0472">Membrane</keyword>
<evidence type="ECO:0000313" key="2">
    <source>
        <dbReference type="EMBL" id="KXT07524.1"/>
    </source>
</evidence>
<reference evidence="2 3" key="1">
    <citation type="submission" date="2015-07" db="EMBL/GenBank/DDBJ databases">
        <title>Comparative genomics of the Sigatoka disease complex on banana suggests a link between parallel evolutionary changes in Pseudocercospora fijiensis and Pseudocercospora eumusae and increased virulence on the banana host.</title>
        <authorList>
            <person name="Chang T.-C."/>
            <person name="Salvucci A."/>
            <person name="Crous P.W."/>
            <person name="Stergiopoulos I."/>
        </authorList>
    </citation>
    <scope>NUCLEOTIDE SEQUENCE [LARGE SCALE GENOMIC DNA]</scope>
    <source>
        <strain evidence="2 3">CBS 116634</strain>
    </source>
</reference>
<comment type="caution">
    <text evidence="2">The sequence shown here is derived from an EMBL/GenBank/DDBJ whole genome shotgun (WGS) entry which is preliminary data.</text>
</comment>
<keyword evidence="3" id="KW-1185">Reference proteome</keyword>
<sequence>MNGPVAVMIVVSSEPSPVLKRAGVKDNGAPVSCWNCATCDGVRPRRRGCGLLSFANAFSKPSLPSFLPSFWRASISRRNIETDDRVAKCRQSGLCVDPQAVEHANVTLVGGDSNVALLGRGSCREVILAGVLLQLAVDELVARQARINAVEGVPGQTQEGLLIGGLSELVFGCEDIDRNIVVHLPLVHHLASLEVHAIDAMGIIWILQYHVVIASVEHDLAGRESLALERGDIVDARAELKLIVIRVLEDANLVSAHHERPVDRGTNSKLAVHFAILVQVDHLILVFILVVVGFRFAVDGVLEVFLVVIFLCSLALTFIVTSIFKQQVAEGIEHVVTLGILHSLVPLCLIEMLPQCLHESFLETLHDLALWELQQPGVG</sequence>
<organism evidence="2 3">
    <name type="scientific">Pseudocercospora musae</name>
    <dbReference type="NCBI Taxonomy" id="113226"/>
    <lineage>
        <taxon>Eukaryota</taxon>
        <taxon>Fungi</taxon>
        <taxon>Dikarya</taxon>
        <taxon>Ascomycota</taxon>
        <taxon>Pezizomycotina</taxon>
        <taxon>Dothideomycetes</taxon>
        <taxon>Dothideomycetidae</taxon>
        <taxon>Mycosphaerellales</taxon>
        <taxon>Mycosphaerellaceae</taxon>
        <taxon>Pseudocercospora</taxon>
    </lineage>
</organism>
<protein>
    <submittedName>
        <fullName evidence="2">Uncharacterized protein</fullName>
    </submittedName>
</protein>
<feature type="transmembrane region" description="Helical" evidence="1">
    <location>
        <begin position="304"/>
        <end position="324"/>
    </location>
</feature>
<name>A0A139HYI1_9PEZI</name>
<dbReference type="EMBL" id="LFZO01000543">
    <property type="protein sequence ID" value="KXT07524.1"/>
    <property type="molecule type" value="Genomic_DNA"/>
</dbReference>
<accession>A0A139HYI1</accession>
<proteinExistence type="predicted"/>
<dbReference type="OrthoDB" id="410463at2759"/>
<dbReference type="Proteomes" id="UP000073492">
    <property type="component" value="Unassembled WGS sequence"/>
</dbReference>
<evidence type="ECO:0000313" key="3">
    <source>
        <dbReference type="Proteomes" id="UP000073492"/>
    </source>
</evidence>
<dbReference type="AlphaFoldDB" id="A0A139HYI1"/>
<feature type="transmembrane region" description="Helical" evidence="1">
    <location>
        <begin position="270"/>
        <end position="298"/>
    </location>
</feature>
<keyword evidence="1" id="KW-0812">Transmembrane</keyword>
<keyword evidence="1" id="KW-1133">Transmembrane helix</keyword>